<organism evidence="1 2">
    <name type="scientific">Hypholoma sublateritium (strain FD-334 SS-4)</name>
    <dbReference type="NCBI Taxonomy" id="945553"/>
    <lineage>
        <taxon>Eukaryota</taxon>
        <taxon>Fungi</taxon>
        <taxon>Dikarya</taxon>
        <taxon>Basidiomycota</taxon>
        <taxon>Agaricomycotina</taxon>
        <taxon>Agaricomycetes</taxon>
        <taxon>Agaricomycetidae</taxon>
        <taxon>Agaricales</taxon>
        <taxon>Agaricineae</taxon>
        <taxon>Strophariaceae</taxon>
        <taxon>Hypholoma</taxon>
    </lineage>
</organism>
<dbReference type="Proteomes" id="UP000054270">
    <property type="component" value="Unassembled WGS sequence"/>
</dbReference>
<reference evidence="2" key="1">
    <citation type="submission" date="2014-04" db="EMBL/GenBank/DDBJ databases">
        <title>Evolutionary Origins and Diversification of the Mycorrhizal Mutualists.</title>
        <authorList>
            <consortium name="DOE Joint Genome Institute"/>
            <consortium name="Mycorrhizal Genomics Consortium"/>
            <person name="Kohler A."/>
            <person name="Kuo A."/>
            <person name="Nagy L.G."/>
            <person name="Floudas D."/>
            <person name="Copeland A."/>
            <person name="Barry K.W."/>
            <person name="Cichocki N."/>
            <person name="Veneault-Fourrey C."/>
            <person name="LaButti K."/>
            <person name="Lindquist E.A."/>
            <person name="Lipzen A."/>
            <person name="Lundell T."/>
            <person name="Morin E."/>
            <person name="Murat C."/>
            <person name="Riley R."/>
            <person name="Ohm R."/>
            <person name="Sun H."/>
            <person name="Tunlid A."/>
            <person name="Henrissat B."/>
            <person name="Grigoriev I.V."/>
            <person name="Hibbett D.S."/>
            <person name="Martin F."/>
        </authorList>
    </citation>
    <scope>NUCLEOTIDE SEQUENCE [LARGE SCALE GENOMIC DNA]</scope>
    <source>
        <strain evidence="2">FD-334 SS-4</strain>
    </source>
</reference>
<keyword evidence="2" id="KW-1185">Reference proteome</keyword>
<evidence type="ECO:0000313" key="2">
    <source>
        <dbReference type="Proteomes" id="UP000054270"/>
    </source>
</evidence>
<name>A0A0D2LHR2_HYPSF</name>
<sequence length="174" mass="18457">MIPSGVPSDVSGPAQTRPHALHEETMHGSLGPPPPRQLRLHLQTGMPYSPPPIWRASRPFSAGPLHALREVPSAPLGNTLGPAPLHAGGAYIHSRAAHALSVCAARECGGHHAYLWAQIWRGPAVQPPAKGALRSKKGVIKMHACRYVYVHGRCGYGACALAYVLLQHLHGGAV</sequence>
<proteinExistence type="predicted"/>
<dbReference type="AlphaFoldDB" id="A0A0D2LHR2"/>
<evidence type="ECO:0000313" key="1">
    <source>
        <dbReference type="EMBL" id="KJA27152.1"/>
    </source>
</evidence>
<accession>A0A0D2LHR2</accession>
<dbReference type="EMBL" id="KN817525">
    <property type="protein sequence ID" value="KJA27152.1"/>
    <property type="molecule type" value="Genomic_DNA"/>
</dbReference>
<gene>
    <name evidence="1" type="ORF">HYPSUDRAFT_63412</name>
</gene>
<protein>
    <submittedName>
        <fullName evidence="1">Uncharacterized protein</fullName>
    </submittedName>
</protein>